<protein>
    <submittedName>
        <fullName evidence="2">Uncharacterized protein</fullName>
    </submittedName>
</protein>
<organism evidence="2 3">
    <name type="scientific">Cyclostephanos tholiformis</name>
    <dbReference type="NCBI Taxonomy" id="382380"/>
    <lineage>
        <taxon>Eukaryota</taxon>
        <taxon>Sar</taxon>
        <taxon>Stramenopiles</taxon>
        <taxon>Ochrophyta</taxon>
        <taxon>Bacillariophyta</taxon>
        <taxon>Coscinodiscophyceae</taxon>
        <taxon>Thalassiosirophycidae</taxon>
        <taxon>Stephanodiscales</taxon>
        <taxon>Stephanodiscaceae</taxon>
        <taxon>Cyclostephanos</taxon>
    </lineage>
</organism>
<name>A0ABD3R567_9STRA</name>
<proteinExistence type="predicted"/>
<dbReference type="Proteomes" id="UP001530377">
    <property type="component" value="Unassembled WGS sequence"/>
</dbReference>
<dbReference type="AlphaFoldDB" id="A0ABD3R567"/>
<sequence length="628" mass="68920">MRVFKRKENKPNTKRNVPQCCDFQVRGESATMSEIASQNVLVPARAAEWIQKVLQNAGVPASGALQLAIEDRSDLDLRLLNVKQLKNLSNALILRTECVHDSISSVQMKFSPPKSGSNKAAWISAIGAFFHAHASNKMFLKLLSASGPGTPPSGDEHRIRTSLALSSATSETISPLTRASAKISAPTNIAKKTPPARKHRVTQPPTEKSPIKANVSSALKSARDKHIELSPSDIKASRVVGKINVRSNSTRKTPSDAGTAADKAVAGKNSDHQNASGVIAAGLIRPANLNDNDNTTPRYQPAKIKLELLSHTSTSQSTQFYANVGAGVSSIATENLVPHDFRESNMVAILRNMGFTCMREILTALRAVAANREEVCWLYATNGVDPGWSVDEHVDAAMMWIVTQREEAAEASKLDEARVSSEQANLAMEQSRNQEMASLLENADSVDLIGLVQDDIEIKSKFFPCSTLLRNRSVKKCFLKIINTKSKNNINNSGKKEVIRLLNLEKKARKWYGTVLPFSYFEHILRHRIESWAGANAPQMCQKLVHECVILEKALYNLSEQEEGGVGSVPKLFLTAQRDASRMGKSIDPEESRIKLYDDVELLQQPLPSISDRSCCISSHPVEVIDVT</sequence>
<evidence type="ECO:0000256" key="1">
    <source>
        <dbReference type="SAM" id="MobiDB-lite"/>
    </source>
</evidence>
<accession>A0ABD3R567</accession>
<feature type="region of interest" description="Disordered" evidence="1">
    <location>
        <begin position="175"/>
        <end position="214"/>
    </location>
</feature>
<evidence type="ECO:0000313" key="2">
    <source>
        <dbReference type="EMBL" id="KAL3808040.1"/>
    </source>
</evidence>
<feature type="region of interest" description="Disordered" evidence="1">
    <location>
        <begin position="247"/>
        <end position="271"/>
    </location>
</feature>
<reference evidence="2 3" key="1">
    <citation type="submission" date="2024-10" db="EMBL/GenBank/DDBJ databases">
        <title>Updated reference genomes for cyclostephanoid diatoms.</title>
        <authorList>
            <person name="Roberts W.R."/>
            <person name="Alverson A.J."/>
        </authorList>
    </citation>
    <scope>NUCLEOTIDE SEQUENCE [LARGE SCALE GENOMIC DNA]</scope>
    <source>
        <strain evidence="2 3">AJA228-03</strain>
    </source>
</reference>
<dbReference type="EMBL" id="JALLPB020000553">
    <property type="protein sequence ID" value="KAL3808040.1"/>
    <property type="molecule type" value="Genomic_DNA"/>
</dbReference>
<comment type="caution">
    <text evidence="2">The sequence shown here is derived from an EMBL/GenBank/DDBJ whole genome shotgun (WGS) entry which is preliminary data.</text>
</comment>
<keyword evidence="3" id="KW-1185">Reference proteome</keyword>
<evidence type="ECO:0000313" key="3">
    <source>
        <dbReference type="Proteomes" id="UP001530377"/>
    </source>
</evidence>
<gene>
    <name evidence="2" type="ORF">ACHAXA_003520</name>
</gene>